<organism evidence="1 2">
    <name type="scientific">Halogeometricum luteum</name>
    <dbReference type="NCBI Taxonomy" id="2950537"/>
    <lineage>
        <taxon>Archaea</taxon>
        <taxon>Methanobacteriati</taxon>
        <taxon>Methanobacteriota</taxon>
        <taxon>Stenosarchaea group</taxon>
        <taxon>Halobacteria</taxon>
        <taxon>Halobacteriales</taxon>
        <taxon>Haloferacaceae</taxon>
        <taxon>Halogeometricum</taxon>
    </lineage>
</organism>
<comment type="caution">
    <text evidence="1">The sequence shown here is derived from an EMBL/GenBank/DDBJ whole genome shotgun (WGS) entry which is preliminary data.</text>
</comment>
<keyword evidence="2" id="KW-1185">Reference proteome</keyword>
<evidence type="ECO:0000313" key="1">
    <source>
        <dbReference type="EMBL" id="MDS0294756.1"/>
    </source>
</evidence>
<reference evidence="1 2" key="1">
    <citation type="submission" date="2022-06" db="EMBL/GenBank/DDBJ databases">
        <title>Halogeometricum sp. a new haloarchaeum isolate from saline soil.</title>
        <authorList>
            <person name="Strakova D."/>
            <person name="Galisteo C."/>
            <person name="Sanchez-Porro C."/>
            <person name="Ventosa A."/>
        </authorList>
    </citation>
    <scope>NUCLEOTIDE SEQUENCE [LARGE SCALE GENOMIC DNA]</scope>
    <source>
        <strain evidence="2">S3BR25-2</strain>
    </source>
</reference>
<accession>A0ABU2G2P1</accession>
<proteinExistence type="predicted"/>
<dbReference type="EMBL" id="JAMQOQ010000002">
    <property type="protein sequence ID" value="MDS0294756.1"/>
    <property type="molecule type" value="Genomic_DNA"/>
</dbReference>
<dbReference type="Proteomes" id="UP001254813">
    <property type="component" value="Unassembled WGS sequence"/>
</dbReference>
<sequence length="107" mass="12362">MDWPHDPDGEEGSEGMRKYGQAIIAKKIDEEEDFPLSRDEFVEAHGDEPIRIDYQTVVPLRDIFENVEQEEFDAFVPFHKAVGRAMRESGYWFYEGADQFVSGKKSA</sequence>
<protein>
    <submittedName>
        <fullName evidence="1">DUF5785 family protein</fullName>
    </submittedName>
</protein>
<dbReference type="Pfam" id="PF19098">
    <property type="entry name" value="DUF5785"/>
    <property type="match status" value="1"/>
</dbReference>
<dbReference type="InterPro" id="IPR043903">
    <property type="entry name" value="DUF5785"/>
</dbReference>
<gene>
    <name evidence="1" type="ORF">NDI79_11290</name>
</gene>
<dbReference type="RefSeq" id="WP_310928564.1">
    <property type="nucleotide sequence ID" value="NZ_JAMQOQ010000002.1"/>
</dbReference>
<name>A0ABU2G2P1_9EURY</name>
<evidence type="ECO:0000313" key="2">
    <source>
        <dbReference type="Proteomes" id="UP001254813"/>
    </source>
</evidence>